<dbReference type="Proteomes" id="UP000789525">
    <property type="component" value="Unassembled WGS sequence"/>
</dbReference>
<comment type="caution">
    <text evidence="1">The sequence shown here is derived from an EMBL/GenBank/DDBJ whole genome shotgun (WGS) entry which is preliminary data.</text>
</comment>
<evidence type="ECO:0000313" key="2">
    <source>
        <dbReference type="Proteomes" id="UP000789525"/>
    </source>
</evidence>
<accession>A0ACA9MXY1</accession>
<organism evidence="1 2">
    <name type="scientific">Acaulospora colombiana</name>
    <dbReference type="NCBI Taxonomy" id="27376"/>
    <lineage>
        <taxon>Eukaryota</taxon>
        <taxon>Fungi</taxon>
        <taxon>Fungi incertae sedis</taxon>
        <taxon>Mucoromycota</taxon>
        <taxon>Glomeromycotina</taxon>
        <taxon>Glomeromycetes</taxon>
        <taxon>Diversisporales</taxon>
        <taxon>Acaulosporaceae</taxon>
        <taxon>Acaulospora</taxon>
    </lineage>
</organism>
<name>A0ACA9MXY1_9GLOM</name>
<reference evidence="1" key="1">
    <citation type="submission" date="2021-06" db="EMBL/GenBank/DDBJ databases">
        <authorList>
            <person name="Kallberg Y."/>
            <person name="Tangrot J."/>
            <person name="Rosling A."/>
        </authorList>
    </citation>
    <scope>NUCLEOTIDE SEQUENCE</scope>
    <source>
        <strain evidence="1">CL356</strain>
    </source>
</reference>
<dbReference type="EMBL" id="CAJVPT010016434">
    <property type="protein sequence ID" value="CAG8619222.1"/>
    <property type="molecule type" value="Genomic_DNA"/>
</dbReference>
<protein>
    <submittedName>
        <fullName evidence="1">14509_t:CDS:1</fullName>
    </submittedName>
</protein>
<sequence length="1199" mass="139288">MLQPSERERKQSTTHAKSFICYNDWVNGYNKSSEPKQTKPQVPLGDPNTMNYNTTETEADLLSNRCPAGFTRGGNEVLAEPLIDAVIEAPGCERIQPQESQANEIYTQDRGWDNILELEDMDILQIDLEETINDNTDESETDSLFEDEQDMQTRQAPQKSLKPRNSMIKGPIPGIKIGSLNVRGRRTTSVEQRTKDKFQMISKWIKTNEMTITALVDTHWDEEYVKSLKVKHKQIFCSHETTHRGGIAFIIDTKKWKPKESKFTTLIEGRSGMLDIEYDQQRLKIVAIYVPPDRKEKIEILRALRKKLRNEIEKENLIIMGDFNLVEEDMDREPCHPDDRETVNELTKLKAELNLIDGWRNANPEERAYTWSGKNRNDHSFARIDRIYIEDSLTERANEWRIEPTESKLSDHSGVTVKILDPEPPFIGAGEWRLPLNIIEHPHFRKKTTEALEKLERQLGYYMNGLNKTKKNHRKIESLRKTINPQESWQSYKEVIRTAAQEAQQIRRKHITKERRQLDRELRALQRKPTPYMDENELKDIRSKMHVTEKKIKDLTEEHNTRADASIAARWFKEDEKGSKLWYSLNKERPKRQIFYSLFKKGAEETRNTEEMMEIARAHHELSKTETHNLKSGISYMEVEDTIRESQTGKAPGCDGIPNEFWKHELERYKKSKETGNRRPSIIMLMKIVLTDIDIHGPINERFAEGRMSLLYKKKDIRDIENYQPITLLNTDYKIYTTILTGKLKAVAPSIINLDQAGFMPKRSIYDQTKLLELIIKLSENRRANGMVMALDQEKAYDRIDHTYLWATMKAFGIPKCFIRRVRKLYENAGTSIRLNGCTTNPFKVDRGVRQGDPLSCLLYNIAIEPLFELIRTSGLKGIYINKDTFNALVMAYADDTTVYLCETDKLEILEECIELFCKASTAKFNKSKTEVIPVGDPEYRKKLIESRTFNGKRIENNIKIAKDGEPVRILGSWQGNKVNAEHKWSEIMEKQLKIMKLWASSFPTTIARSRIAKQLVVSRALYLMTVNGISRENLETMERNIRSFIWGGKKGSIAWERAIRNKKEGGIGAPSVKLVYEATKVMWLKRWLTPGNMRPKWSFAANEILTNARQNNPMVDERCITEWVEQSWKSKIKIEEVPGSLRDMIKVARKHNLKISILRAPMALKLNMPAFFHPGNESNRKNNTQRAKCLRKNHAIYT</sequence>
<evidence type="ECO:0000313" key="1">
    <source>
        <dbReference type="EMBL" id="CAG8619222.1"/>
    </source>
</evidence>
<feature type="non-terminal residue" evidence="1">
    <location>
        <position position="1199"/>
    </location>
</feature>
<keyword evidence="2" id="KW-1185">Reference proteome</keyword>
<gene>
    <name evidence="1" type="ORF">ACOLOM_LOCUS7275</name>
</gene>
<proteinExistence type="predicted"/>